<dbReference type="InterPro" id="IPR037278">
    <property type="entry name" value="ARFGAP/RecO"/>
</dbReference>
<dbReference type="Pfam" id="PF12796">
    <property type="entry name" value="Ank_2"/>
    <property type="match status" value="1"/>
</dbReference>
<dbReference type="PROSITE" id="PS50115">
    <property type="entry name" value="ARFGAP"/>
    <property type="match status" value="1"/>
</dbReference>
<dbReference type="SUPFAM" id="SSF50729">
    <property type="entry name" value="PH domain-like"/>
    <property type="match status" value="1"/>
</dbReference>
<dbReference type="Pfam" id="PF01412">
    <property type="entry name" value="ArfGap"/>
    <property type="match status" value="1"/>
</dbReference>
<dbReference type="InterPro" id="IPR002110">
    <property type="entry name" value="Ankyrin_rpt"/>
</dbReference>
<keyword evidence="1" id="KW-0479">Metal-binding</keyword>
<dbReference type="SUPFAM" id="SSF57863">
    <property type="entry name" value="ArfGap/RecO-like zinc finger"/>
    <property type="match status" value="1"/>
</dbReference>
<evidence type="ECO:0000256" key="6">
    <source>
        <dbReference type="SAM" id="Coils"/>
    </source>
</evidence>
<dbReference type="InterPro" id="IPR001164">
    <property type="entry name" value="ArfGAP_dom"/>
</dbReference>
<dbReference type="SUPFAM" id="SSF48403">
    <property type="entry name" value="Ankyrin repeat"/>
    <property type="match status" value="1"/>
</dbReference>
<keyword evidence="6" id="KW-0175">Coiled coil</keyword>
<reference evidence="10 11" key="1">
    <citation type="journal article" date="2018" name="Cell">
        <title>The Chara Genome: Secondary Complexity and Implications for Plant Terrestrialization.</title>
        <authorList>
            <person name="Nishiyama T."/>
            <person name="Sakayama H."/>
            <person name="Vries J.D."/>
            <person name="Buschmann H."/>
            <person name="Saint-Marcoux D."/>
            <person name="Ullrich K.K."/>
            <person name="Haas F.B."/>
            <person name="Vanderstraeten L."/>
            <person name="Becker D."/>
            <person name="Lang D."/>
            <person name="Vosolsobe S."/>
            <person name="Rombauts S."/>
            <person name="Wilhelmsson P.K.I."/>
            <person name="Janitza P."/>
            <person name="Kern R."/>
            <person name="Heyl A."/>
            <person name="Rumpler F."/>
            <person name="Villalobos L.I.A.C."/>
            <person name="Clay J.M."/>
            <person name="Skokan R."/>
            <person name="Toyoda A."/>
            <person name="Suzuki Y."/>
            <person name="Kagoshima H."/>
            <person name="Schijlen E."/>
            <person name="Tajeshwar N."/>
            <person name="Catarino B."/>
            <person name="Hetherington A.J."/>
            <person name="Saltykova A."/>
            <person name="Bonnot C."/>
            <person name="Breuninger H."/>
            <person name="Symeonidi A."/>
            <person name="Radhakrishnan G.V."/>
            <person name="Van Nieuwerburgh F."/>
            <person name="Deforce D."/>
            <person name="Chang C."/>
            <person name="Karol K.G."/>
            <person name="Hedrich R."/>
            <person name="Ulvskov P."/>
            <person name="Glockner G."/>
            <person name="Delwiche C.F."/>
            <person name="Petrasek J."/>
            <person name="Van de Peer Y."/>
            <person name="Friml J."/>
            <person name="Beilby M."/>
            <person name="Dolan L."/>
            <person name="Kohara Y."/>
            <person name="Sugano S."/>
            <person name="Fujiyama A."/>
            <person name="Delaux P.-M."/>
            <person name="Quint M."/>
            <person name="TheiBen G."/>
            <person name="Hagemann M."/>
            <person name="Harholt J."/>
            <person name="Dunand C."/>
            <person name="Zachgo S."/>
            <person name="Langdale J."/>
            <person name="Maumus F."/>
            <person name="Straeten D.V.D."/>
            <person name="Gould S.B."/>
            <person name="Rensing S.A."/>
        </authorList>
    </citation>
    <scope>NUCLEOTIDE SEQUENCE [LARGE SCALE GENOMIC DNA]</scope>
    <source>
        <strain evidence="10 11">S276</strain>
    </source>
</reference>
<gene>
    <name evidence="10" type="ORF">CBR_g23110</name>
</gene>
<dbReference type="SMART" id="SM00233">
    <property type="entry name" value="PH"/>
    <property type="match status" value="1"/>
</dbReference>
<feature type="domain" description="PH" evidence="8">
    <location>
        <begin position="269"/>
        <end position="372"/>
    </location>
</feature>
<dbReference type="GO" id="GO:0005737">
    <property type="term" value="C:cytoplasm"/>
    <property type="evidence" value="ECO:0007669"/>
    <property type="project" value="InterPro"/>
</dbReference>
<dbReference type="InterPro" id="IPR045258">
    <property type="entry name" value="ACAP1/2/3-like"/>
</dbReference>
<dbReference type="Gene3D" id="1.10.220.150">
    <property type="entry name" value="Arf GTPase activating protein"/>
    <property type="match status" value="1"/>
</dbReference>
<dbReference type="Gene3D" id="1.20.1270.60">
    <property type="entry name" value="Arfaptin homology (AH) domain/BAR domain"/>
    <property type="match status" value="2"/>
</dbReference>
<feature type="coiled-coil region" evidence="6">
    <location>
        <begin position="206"/>
        <end position="233"/>
    </location>
</feature>
<feature type="repeat" description="ANK" evidence="4">
    <location>
        <begin position="747"/>
        <end position="779"/>
    </location>
</feature>
<feature type="compositionally biased region" description="Polar residues" evidence="7">
    <location>
        <begin position="602"/>
        <end position="614"/>
    </location>
</feature>
<dbReference type="Pfam" id="PF16746">
    <property type="entry name" value="BAR_3"/>
    <property type="match status" value="1"/>
</dbReference>
<dbReference type="InterPro" id="IPR004148">
    <property type="entry name" value="BAR_dom"/>
</dbReference>
<feature type="region of interest" description="Disordered" evidence="7">
    <location>
        <begin position="382"/>
        <end position="468"/>
    </location>
</feature>
<evidence type="ECO:0000259" key="9">
    <source>
        <dbReference type="PROSITE" id="PS50115"/>
    </source>
</evidence>
<dbReference type="InterPro" id="IPR038508">
    <property type="entry name" value="ArfGAP_dom_sf"/>
</dbReference>
<dbReference type="OrthoDB" id="194358at2759"/>
<dbReference type="GO" id="GO:0008270">
    <property type="term" value="F:zinc ion binding"/>
    <property type="evidence" value="ECO:0007669"/>
    <property type="project" value="UniProtKB-KW"/>
</dbReference>
<feature type="region of interest" description="Disordered" evidence="7">
    <location>
        <begin position="553"/>
        <end position="614"/>
    </location>
</feature>
<dbReference type="Gene3D" id="1.25.40.20">
    <property type="entry name" value="Ankyrin repeat-containing domain"/>
    <property type="match status" value="1"/>
</dbReference>
<accession>A0A388L3L6</accession>
<dbReference type="Gramene" id="GBG76896">
    <property type="protein sequence ID" value="GBG76896"/>
    <property type="gene ID" value="CBR_g23110"/>
</dbReference>
<dbReference type="Proteomes" id="UP000265515">
    <property type="component" value="Unassembled WGS sequence"/>
</dbReference>
<feature type="repeat" description="ANK" evidence="4">
    <location>
        <begin position="714"/>
        <end position="746"/>
    </location>
</feature>
<dbReference type="PROSITE" id="PS50003">
    <property type="entry name" value="PH_DOMAIN"/>
    <property type="match status" value="1"/>
</dbReference>
<feature type="compositionally biased region" description="Basic and acidic residues" evidence="7">
    <location>
        <begin position="582"/>
        <end position="600"/>
    </location>
</feature>
<organism evidence="10 11">
    <name type="scientific">Chara braunii</name>
    <name type="common">Braun's stonewort</name>
    <dbReference type="NCBI Taxonomy" id="69332"/>
    <lineage>
        <taxon>Eukaryota</taxon>
        <taxon>Viridiplantae</taxon>
        <taxon>Streptophyta</taxon>
        <taxon>Charophyceae</taxon>
        <taxon>Charales</taxon>
        <taxon>Characeae</taxon>
        <taxon>Chara</taxon>
    </lineage>
</organism>
<keyword evidence="11" id="KW-1185">Reference proteome</keyword>
<dbReference type="InterPro" id="IPR011993">
    <property type="entry name" value="PH-like_dom_sf"/>
</dbReference>
<dbReference type="OMA" id="SMDEIQL"/>
<evidence type="ECO:0000259" key="8">
    <source>
        <dbReference type="PROSITE" id="PS50003"/>
    </source>
</evidence>
<dbReference type="InterPro" id="IPR035670">
    <property type="entry name" value="AGD1/2/3/4_BAR_plant"/>
</dbReference>
<dbReference type="Gene3D" id="2.30.29.30">
    <property type="entry name" value="Pleckstrin-homology domain (PH domain)/Phosphotyrosine-binding domain (PTB)"/>
    <property type="match status" value="1"/>
</dbReference>
<dbReference type="InterPro" id="IPR036770">
    <property type="entry name" value="Ankyrin_rpt-contain_sf"/>
</dbReference>
<evidence type="ECO:0000313" key="10">
    <source>
        <dbReference type="EMBL" id="GBG76896.1"/>
    </source>
</evidence>
<dbReference type="CDD" id="cd13250">
    <property type="entry name" value="PH_ACAP"/>
    <property type="match status" value="1"/>
</dbReference>
<dbReference type="SUPFAM" id="SSF103657">
    <property type="entry name" value="BAR/IMD domain-like"/>
    <property type="match status" value="1"/>
</dbReference>
<feature type="compositionally biased region" description="Low complexity" evidence="7">
    <location>
        <begin position="419"/>
        <end position="431"/>
    </location>
</feature>
<dbReference type="PROSITE" id="PS50297">
    <property type="entry name" value="ANK_REP_REGION"/>
    <property type="match status" value="2"/>
</dbReference>
<dbReference type="PANTHER" id="PTHR23180:SF160">
    <property type="entry name" value="ADP-RIBOSYLATION FACTOR GTPASE-ACTIVATING PROTEIN EFFECTOR PROTEIN 1"/>
    <property type="match status" value="1"/>
</dbReference>
<dbReference type="PANTHER" id="PTHR23180">
    <property type="entry name" value="CENTAURIN/ARF"/>
    <property type="match status" value="1"/>
</dbReference>
<keyword evidence="2 5" id="KW-0863">Zinc-finger</keyword>
<dbReference type="InterPro" id="IPR027267">
    <property type="entry name" value="AH/BAR_dom_sf"/>
</dbReference>
<dbReference type="InterPro" id="IPR001849">
    <property type="entry name" value="PH_domain"/>
</dbReference>
<keyword evidence="4" id="KW-0040">ANK repeat</keyword>
<evidence type="ECO:0000256" key="3">
    <source>
        <dbReference type="ARBA" id="ARBA00022833"/>
    </source>
</evidence>
<feature type="domain" description="Arf-GAP" evidence="9">
    <location>
        <begin position="465"/>
        <end position="651"/>
    </location>
</feature>
<keyword evidence="3" id="KW-0862">Zinc</keyword>
<evidence type="ECO:0000256" key="5">
    <source>
        <dbReference type="PROSITE-ProRule" id="PRU00288"/>
    </source>
</evidence>
<dbReference type="PROSITE" id="PS50088">
    <property type="entry name" value="ANK_REPEAT"/>
    <property type="match status" value="2"/>
</dbReference>
<dbReference type="GO" id="GO:0005096">
    <property type="term" value="F:GTPase activator activity"/>
    <property type="evidence" value="ECO:0007669"/>
    <property type="project" value="InterPro"/>
</dbReference>
<evidence type="ECO:0000256" key="2">
    <source>
        <dbReference type="ARBA" id="ARBA00022771"/>
    </source>
</evidence>
<dbReference type="AlphaFoldDB" id="A0A388L3L6"/>
<protein>
    <submittedName>
        <fullName evidence="10">Uncharacterized protein</fullName>
    </submittedName>
</protein>
<evidence type="ECO:0000256" key="7">
    <source>
        <dbReference type="SAM" id="MobiDB-lite"/>
    </source>
</evidence>
<comment type="caution">
    <text evidence="10">The sequence shown here is derived from an EMBL/GenBank/DDBJ whole genome shotgun (WGS) entry which is preliminary data.</text>
</comment>
<proteinExistence type="predicted"/>
<dbReference type="SMART" id="SM00248">
    <property type="entry name" value="ANK"/>
    <property type="match status" value="2"/>
</dbReference>
<dbReference type="SMART" id="SM00105">
    <property type="entry name" value="ArfGap"/>
    <property type="match status" value="1"/>
</dbReference>
<evidence type="ECO:0000313" key="11">
    <source>
        <dbReference type="Proteomes" id="UP000265515"/>
    </source>
</evidence>
<dbReference type="PRINTS" id="PR00405">
    <property type="entry name" value="REVINTRACTNG"/>
</dbReference>
<dbReference type="STRING" id="69332.A0A388L3L6"/>
<dbReference type="Pfam" id="PF00169">
    <property type="entry name" value="PH"/>
    <property type="match status" value="1"/>
</dbReference>
<evidence type="ECO:0000256" key="4">
    <source>
        <dbReference type="PROSITE-ProRule" id="PRU00023"/>
    </source>
</evidence>
<dbReference type="CDD" id="cd08204">
    <property type="entry name" value="ArfGap"/>
    <property type="match status" value="1"/>
</dbReference>
<sequence length="808" mass="89777">MSFIKLEDSPMFRKQLQALEESAEILRERCQRLFKGCKRYTESLSEANDEDVNFAQSMEAFCWGHDDPTSIAVGGPVMNKFTISLREIGTYKEVLSSQEVRRKFDKASLHYDQVRERFLGLRKDTKPEIVRDVEQELRTARSQFEESRFNLVKALSKIEAMKKYEFLEAVSASMDAHLRYFKQGYELLHAMEPFIHQVLTYAQQSRERAKIDQAHLEERISEFQQQMERSNQRSADEVDVQVGGDGLQAVGKSCYKKIEDIMQSKGKVTTLKQGYLLKRSSSIRGDWKRRFFVLDSRGTLYYYRKQWGKPTDAKTVAYHTVDLLTSTIKNDAEQTDLRFCFRIISPLKTYTLQAENAQDRAEWMDKITGVIASLLNHHISEPRHRPSLDYGTGNQGHQRSRSEGEAATDGECDAHSHSSSDGASNSPSASGRDTGHGRAASTGSARPSLGDGSGSSFSQHVSRRERPLDILKKVPGNDRCADCGAPDPDWASLNLGILVCIECSGVHRNLGVHISKVRSTTLDVKVWEASVLSFFQAMGNSFSNSIYEELLPRDSEGDGSVKPLSAAGQSSGTEDDGGGTDPLREGEPSTEHKLERRADGQKASTVSGTSSCGQMKTILKPHHLDSLPVKEKYIQAKYIERRFVVGRPEGLVSGKSVARSIWEAVDLGDKQLVVRLLVQSGADINTTYEQAMSTQSSLIPGYAPEGERERVDLRGCMLLHLACRVGDIALVELLLQYGAMVNARDAQGRTPLHHCIPCGNNTCAKLLLSRGAAAHEADLSGKTPFQSAVELGAIKDEDLFVLLSEPPP</sequence>
<dbReference type="SMART" id="SM00721">
    <property type="entry name" value="BAR"/>
    <property type="match status" value="1"/>
</dbReference>
<dbReference type="EMBL" id="BFEA01000255">
    <property type="protein sequence ID" value="GBG76896.1"/>
    <property type="molecule type" value="Genomic_DNA"/>
</dbReference>
<dbReference type="CDD" id="cd07606">
    <property type="entry name" value="BAR_SFC_plant"/>
    <property type="match status" value="1"/>
</dbReference>
<evidence type="ECO:0000256" key="1">
    <source>
        <dbReference type="ARBA" id="ARBA00022723"/>
    </source>
</evidence>
<name>A0A388L3L6_CHABU</name>